<name>R4TKH2_9CAUD</name>
<dbReference type="KEGG" id="vg:16194316"/>
<sequence>MMASKPTRGTLVLDDRGLHLPGSVAGREGGFVIRTPASTHDVRSLSPGVNVWPMVSAREWEVTEDEAANEHLLPDRVSLKVYGEDATLWAVSDQTGGEDP</sequence>
<keyword evidence="2" id="KW-1185">Reference proteome</keyword>
<dbReference type="GeneID" id="16194316"/>
<organism evidence="1 2">
    <name type="scientific">Haloarcula hispanica tailed virus 2</name>
    <dbReference type="NCBI Taxonomy" id="1273751"/>
    <lineage>
        <taxon>Viruses</taxon>
        <taxon>Duplodnaviria</taxon>
        <taxon>Heunggongvirae</taxon>
        <taxon>Uroviricota</taxon>
        <taxon>Caudoviricetes</taxon>
        <taxon>Saparoviridae</taxon>
        <taxon>Halohivirus</taxon>
        <taxon>Halohivirus suolae</taxon>
        <taxon>Halohivirus HHTV2</taxon>
    </lineage>
</organism>
<proteinExistence type="predicted"/>
<dbReference type="Proteomes" id="UP000203112">
    <property type="component" value="Segment"/>
</dbReference>
<dbReference type="EMBL" id="KC292024">
    <property type="protein sequence ID" value="AGM11172.1"/>
    <property type="molecule type" value="Genomic_DNA"/>
</dbReference>
<gene>
    <name evidence="1" type="primary">5</name>
    <name evidence="1" type="ORF">HHTV2_5</name>
</gene>
<dbReference type="RefSeq" id="YP_008060314.1">
    <property type="nucleotide sequence ID" value="NC_021340.1"/>
</dbReference>
<reference evidence="1 2" key="1">
    <citation type="submission" date="2012-12" db="EMBL/GenBank/DDBJ databases">
        <authorList>
            <person name="Sencilo A."/>
            <person name="Jacobs-Sera D."/>
            <person name="Russell D.A."/>
            <person name="Ko C."/>
            <person name="Atanasova N."/>
            <person name="Osterlund E."/>
            <person name="Oksanen H.M."/>
            <person name="Bamford D.H."/>
            <person name="Hatfull G.F."/>
            <person name="Roine E."/>
            <person name="Hendrix R.W."/>
        </authorList>
    </citation>
    <scope>NUCLEOTIDE SEQUENCE [LARGE SCALE GENOMIC DNA]</scope>
</reference>
<evidence type="ECO:0000313" key="1">
    <source>
        <dbReference type="EMBL" id="AGM11172.1"/>
    </source>
</evidence>
<evidence type="ECO:0000313" key="2">
    <source>
        <dbReference type="Proteomes" id="UP000203112"/>
    </source>
</evidence>
<protein>
    <submittedName>
        <fullName evidence="1">Uncharacterized protein</fullName>
    </submittedName>
</protein>
<accession>R4TKH2</accession>